<feature type="region of interest" description="Disordered" evidence="1">
    <location>
        <begin position="1"/>
        <end position="101"/>
    </location>
</feature>
<accession>A0ABD3I1K8</accession>
<feature type="compositionally biased region" description="Low complexity" evidence="1">
    <location>
        <begin position="1"/>
        <end position="14"/>
    </location>
</feature>
<evidence type="ECO:0000256" key="1">
    <source>
        <dbReference type="SAM" id="MobiDB-lite"/>
    </source>
</evidence>
<proteinExistence type="predicted"/>
<evidence type="ECO:0000313" key="2">
    <source>
        <dbReference type="EMBL" id="KAL3697607.1"/>
    </source>
</evidence>
<gene>
    <name evidence="2" type="ORF">R1sor_011683</name>
</gene>
<dbReference type="EMBL" id="JBJQOH010000002">
    <property type="protein sequence ID" value="KAL3697607.1"/>
    <property type="molecule type" value="Genomic_DNA"/>
</dbReference>
<dbReference type="AlphaFoldDB" id="A0ABD3I1K8"/>
<name>A0ABD3I1K8_9MARC</name>
<feature type="compositionally biased region" description="Polar residues" evidence="1">
    <location>
        <begin position="76"/>
        <end position="93"/>
    </location>
</feature>
<sequence>MSSSDAKTKGSSSKWSKFVKGSQVASSDSPPAAGEDAAANNPKKGNEEEKKKSGSKGSRQAIVVNYFPDRPPGPGTLQQPFCNSLSETDNSSIRADVPSTHESELGRIQVMYTTRIPRKNRPS</sequence>
<keyword evidence="3" id="KW-1185">Reference proteome</keyword>
<organism evidence="2 3">
    <name type="scientific">Riccia sorocarpa</name>
    <dbReference type="NCBI Taxonomy" id="122646"/>
    <lineage>
        <taxon>Eukaryota</taxon>
        <taxon>Viridiplantae</taxon>
        <taxon>Streptophyta</taxon>
        <taxon>Embryophyta</taxon>
        <taxon>Marchantiophyta</taxon>
        <taxon>Marchantiopsida</taxon>
        <taxon>Marchantiidae</taxon>
        <taxon>Marchantiales</taxon>
        <taxon>Ricciaceae</taxon>
        <taxon>Riccia</taxon>
    </lineage>
</organism>
<comment type="caution">
    <text evidence="2">The sequence shown here is derived from an EMBL/GenBank/DDBJ whole genome shotgun (WGS) entry which is preliminary data.</text>
</comment>
<evidence type="ECO:0000313" key="3">
    <source>
        <dbReference type="Proteomes" id="UP001633002"/>
    </source>
</evidence>
<dbReference type="Proteomes" id="UP001633002">
    <property type="component" value="Unassembled WGS sequence"/>
</dbReference>
<protein>
    <submittedName>
        <fullName evidence="2">Uncharacterized protein</fullName>
    </submittedName>
</protein>
<reference evidence="2 3" key="1">
    <citation type="submission" date="2024-09" db="EMBL/GenBank/DDBJ databases">
        <title>Chromosome-scale assembly of Riccia sorocarpa.</title>
        <authorList>
            <person name="Paukszto L."/>
        </authorList>
    </citation>
    <scope>NUCLEOTIDE SEQUENCE [LARGE SCALE GENOMIC DNA]</scope>
    <source>
        <strain evidence="2">LP-2024</strain>
        <tissue evidence="2">Aerial parts of the thallus</tissue>
    </source>
</reference>